<dbReference type="AlphaFoldDB" id="A0A9P9F8D8"/>
<dbReference type="EMBL" id="JAGMUU010000004">
    <property type="protein sequence ID" value="KAH7155323.1"/>
    <property type="molecule type" value="Genomic_DNA"/>
</dbReference>
<protein>
    <submittedName>
        <fullName evidence="1">Uncharacterized protein</fullName>
    </submittedName>
</protein>
<name>A0A9P9F8D8_9HYPO</name>
<proteinExistence type="predicted"/>
<gene>
    <name evidence="1" type="ORF">B0J13DRAFT_223336</name>
</gene>
<evidence type="ECO:0000313" key="1">
    <source>
        <dbReference type="EMBL" id="KAH7155323.1"/>
    </source>
</evidence>
<sequence length="193" mass="21843">MYATSQPCALHCIGYHELLYFSPNPLFSGPIRLHLHPDSILTTTTPSHPYRYIHVYPSNPSQLSPTNDPKPAHHHTHIYPPIRSFIPSKAIISISTSTRQCHLRVSPCWSFQVPILSLPCCSPQIILSLCAAHHKQLVPRVKRNMKCFCCLVRFCYLVVNGALAWHCTMYGAVPVYRYNVFFCLLVGASPGHY</sequence>
<evidence type="ECO:0000313" key="2">
    <source>
        <dbReference type="Proteomes" id="UP000717696"/>
    </source>
</evidence>
<keyword evidence="2" id="KW-1185">Reference proteome</keyword>
<reference evidence="1" key="1">
    <citation type="journal article" date="2021" name="Nat. Commun.">
        <title>Genetic determinants of endophytism in the Arabidopsis root mycobiome.</title>
        <authorList>
            <person name="Mesny F."/>
            <person name="Miyauchi S."/>
            <person name="Thiergart T."/>
            <person name="Pickel B."/>
            <person name="Atanasova L."/>
            <person name="Karlsson M."/>
            <person name="Huettel B."/>
            <person name="Barry K.W."/>
            <person name="Haridas S."/>
            <person name="Chen C."/>
            <person name="Bauer D."/>
            <person name="Andreopoulos W."/>
            <person name="Pangilinan J."/>
            <person name="LaButti K."/>
            <person name="Riley R."/>
            <person name="Lipzen A."/>
            <person name="Clum A."/>
            <person name="Drula E."/>
            <person name="Henrissat B."/>
            <person name="Kohler A."/>
            <person name="Grigoriev I.V."/>
            <person name="Martin F.M."/>
            <person name="Hacquard S."/>
        </authorList>
    </citation>
    <scope>NUCLEOTIDE SEQUENCE</scope>
    <source>
        <strain evidence="1">MPI-CAGE-AT-0021</strain>
    </source>
</reference>
<organism evidence="1 2">
    <name type="scientific">Dactylonectria estremocensis</name>
    <dbReference type="NCBI Taxonomy" id="1079267"/>
    <lineage>
        <taxon>Eukaryota</taxon>
        <taxon>Fungi</taxon>
        <taxon>Dikarya</taxon>
        <taxon>Ascomycota</taxon>
        <taxon>Pezizomycotina</taxon>
        <taxon>Sordariomycetes</taxon>
        <taxon>Hypocreomycetidae</taxon>
        <taxon>Hypocreales</taxon>
        <taxon>Nectriaceae</taxon>
        <taxon>Dactylonectria</taxon>
    </lineage>
</organism>
<comment type="caution">
    <text evidence="1">The sequence shown here is derived from an EMBL/GenBank/DDBJ whole genome shotgun (WGS) entry which is preliminary data.</text>
</comment>
<dbReference type="Proteomes" id="UP000717696">
    <property type="component" value="Unassembled WGS sequence"/>
</dbReference>
<accession>A0A9P9F8D8</accession>